<dbReference type="FunFam" id="1.10.10.10:FF:000001">
    <property type="entry name" value="LysR family transcriptional regulator"/>
    <property type="match status" value="1"/>
</dbReference>
<dbReference type="OrthoDB" id="9815676at2"/>
<dbReference type="InterPro" id="IPR000847">
    <property type="entry name" value="LysR_HTH_N"/>
</dbReference>
<evidence type="ECO:0000313" key="7">
    <source>
        <dbReference type="Proteomes" id="UP000238196"/>
    </source>
</evidence>
<dbReference type="InterPro" id="IPR036390">
    <property type="entry name" value="WH_DNA-bd_sf"/>
</dbReference>
<name>A0A2S5KKK2_9PROT</name>
<dbReference type="Gene3D" id="1.10.10.10">
    <property type="entry name" value="Winged helix-like DNA-binding domain superfamily/Winged helix DNA-binding domain"/>
    <property type="match status" value="1"/>
</dbReference>
<reference evidence="6 7" key="1">
    <citation type="submission" date="2018-02" db="EMBL/GenBank/DDBJ databases">
        <title>novel marine gammaproteobacteria from coastal saline agro ecosystem.</title>
        <authorList>
            <person name="Krishnan R."/>
            <person name="Ramesh Kumar N."/>
        </authorList>
    </citation>
    <scope>NUCLEOTIDE SEQUENCE [LARGE SCALE GENOMIC DNA]</scope>
    <source>
        <strain evidence="6 7">228</strain>
    </source>
</reference>
<dbReference type="PANTHER" id="PTHR30537">
    <property type="entry name" value="HTH-TYPE TRANSCRIPTIONAL REGULATOR"/>
    <property type="match status" value="1"/>
</dbReference>
<keyword evidence="3" id="KW-0238">DNA-binding</keyword>
<organism evidence="6 7">
    <name type="scientific">Proteobacteria bacterium 228</name>
    <dbReference type="NCBI Taxonomy" id="2083153"/>
    <lineage>
        <taxon>Bacteria</taxon>
        <taxon>Pseudomonadati</taxon>
        <taxon>Pseudomonadota</taxon>
    </lineage>
</organism>
<feature type="domain" description="HTH lysR-type" evidence="5">
    <location>
        <begin position="1"/>
        <end position="59"/>
    </location>
</feature>
<dbReference type="Proteomes" id="UP000238196">
    <property type="component" value="Unassembled WGS sequence"/>
</dbReference>
<dbReference type="GO" id="GO:0003700">
    <property type="term" value="F:DNA-binding transcription factor activity"/>
    <property type="evidence" value="ECO:0007669"/>
    <property type="project" value="InterPro"/>
</dbReference>
<sequence>MSRQQQMSIFVAVAEGGSLAAAARSLSLSIQTVMRSISALEQRLGTPLLQRSPRGIQLTAAGIRFARDCRQLLQDTEQAEASVQGLHHQPQGQLTFAAPLCFSRHALPDLLGQFLSTYPLVQLHCQFSDTPVNLHQDGIDVALHIGTLPDSTLYARHIGTLQQLLCASPGYLQQAGVPDTTADLPDHRIIHDRIDSRQVLWRLQQDQQPQLWRLSASLHTTTTQSAINAACHGAGIVCANRFELHRELQNGQLVSVLSEAQPAPQPLSLLYREGPRAAARVRALVDFLQQHLSHHPALQNG</sequence>
<dbReference type="EMBL" id="PRLP01000106">
    <property type="protein sequence ID" value="PPC75260.1"/>
    <property type="molecule type" value="Genomic_DNA"/>
</dbReference>
<evidence type="ECO:0000256" key="3">
    <source>
        <dbReference type="ARBA" id="ARBA00023125"/>
    </source>
</evidence>
<dbReference type="InterPro" id="IPR058163">
    <property type="entry name" value="LysR-type_TF_proteobact-type"/>
</dbReference>
<comment type="similarity">
    <text evidence="1">Belongs to the LysR transcriptional regulatory family.</text>
</comment>
<protein>
    <submittedName>
        <fullName evidence="6">LysR family transcriptional regulator</fullName>
    </submittedName>
</protein>
<comment type="caution">
    <text evidence="6">The sequence shown here is derived from an EMBL/GenBank/DDBJ whole genome shotgun (WGS) entry which is preliminary data.</text>
</comment>
<evidence type="ECO:0000256" key="2">
    <source>
        <dbReference type="ARBA" id="ARBA00023015"/>
    </source>
</evidence>
<dbReference type="AlphaFoldDB" id="A0A2S5KKK2"/>
<evidence type="ECO:0000313" key="6">
    <source>
        <dbReference type="EMBL" id="PPC75260.1"/>
    </source>
</evidence>
<evidence type="ECO:0000256" key="1">
    <source>
        <dbReference type="ARBA" id="ARBA00009437"/>
    </source>
</evidence>
<dbReference type="InterPro" id="IPR005119">
    <property type="entry name" value="LysR_subst-bd"/>
</dbReference>
<dbReference type="Pfam" id="PF03466">
    <property type="entry name" value="LysR_substrate"/>
    <property type="match status" value="1"/>
</dbReference>
<dbReference type="InterPro" id="IPR036388">
    <property type="entry name" value="WH-like_DNA-bd_sf"/>
</dbReference>
<dbReference type="Pfam" id="PF00126">
    <property type="entry name" value="HTH_1"/>
    <property type="match status" value="1"/>
</dbReference>
<gene>
    <name evidence="6" type="ORF">C4K68_21735</name>
</gene>
<dbReference type="GO" id="GO:0003677">
    <property type="term" value="F:DNA binding"/>
    <property type="evidence" value="ECO:0007669"/>
    <property type="project" value="UniProtKB-KW"/>
</dbReference>
<evidence type="ECO:0000259" key="5">
    <source>
        <dbReference type="PROSITE" id="PS50931"/>
    </source>
</evidence>
<dbReference type="Gene3D" id="3.40.190.290">
    <property type="match status" value="1"/>
</dbReference>
<dbReference type="CDD" id="cd08422">
    <property type="entry name" value="PBP2_CrgA_like"/>
    <property type="match status" value="1"/>
</dbReference>
<accession>A0A2S5KKK2</accession>
<keyword evidence="4" id="KW-0804">Transcription</keyword>
<dbReference type="PANTHER" id="PTHR30537:SF5">
    <property type="entry name" value="HTH-TYPE TRANSCRIPTIONAL ACTIVATOR TTDR-RELATED"/>
    <property type="match status" value="1"/>
</dbReference>
<dbReference type="SUPFAM" id="SSF53850">
    <property type="entry name" value="Periplasmic binding protein-like II"/>
    <property type="match status" value="1"/>
</dbReference>
<proteinExistence type="inferred from homology"/>
<dbReference type="PROSITE" id="PS50931">
    <property type="entry name" value="HTH_LYSR"/>
    <property type="match status" value="1"/>
</dbReference>
<keyword evidence="2" id="KW-0805">Transcription regulation</keyword>
<dbReference type="SUPFAM" id="SSF46785">
    <property type="entry name" value="Winged helix' DNA-binding domain"/>
    <property type="match status" value="1"/>
</dbReference>
<evidence type="ECO:0000256" key="4">
    <source>
        <dbReference type="ARBA" id="ARBA00023163"/>
    </source>
</evidence>